<protein>
    <submittedName>
        <fullName evidence="2">Uncharacterized protein</fullName>
    </submittedName>
</protein>
<accession>A0A2T4UI34</accession>
<reference evidence="2 3" key="1">
    <citation type="submission" date="2018-03" db="EMBL/GenBank/DDBJ databases">
        <title>Aquarubrobacter algicola gen. nov., sp. nov., a novel actinobacterium isolated from shallow eutrophic lake during the end of cyanobacterial harmful algal blooms.</title>
        <authorList>
            <person name="Chun S.J."/>
        </authorList>
    </citation>
    <scope>NUCLEOTIDE SEQUENCE [LARGE SCALE GENOMIC DNA]</scope>
    <source>
        <strain evidence="2 3">Seoho-28</strain>
    </source>
</reference>
<dbReference type="AlphaFoldDB" id="A0A2T4UI34"/>
<organism evidence="2 3">
    <name type="scientific">Paraconexibacter algicola</name>
    <dbReference type="NCBI Taxonomy" id="2133960"/>
    <lineage>
        <taxon>Bacteria</taxon>
        <taxon>Bacillati</taxon>
        <taxon>Actinomycetota</taxon>
        <taxon>Thermoleophilia</taxon>
        <taxon>Solirubrobacterales</taxon>
        <taxon>Paraconexibacteraceae</taxon>
        <taxon>Paraconexibacter</taxon>
    </lineage>
</organism>
<evidence type="ECO:0000313" key="3">
    <source>
        <dbReference type="Proteomes" id="UP000240739"/>
    </source>
</evidence>
<dbReference type="EMBL" id="PYYB01000001">
    <property type="protein sequence ID" value="PTL58901.1"/>
    <property type="molecule type" value="Genomic_DNA"/>
</dbReference>
<comment type="caution">
    <text evidence="2">The sequence shown here is derived from an EMBL/GenBank/DDBJ whole genome shotgun (WGS) entry which is preliminary data.</text>
</comment>
<gene>
    <name evidence="2" type="ORF">C7Y72_04150</name>
</gene>
<proteinExistence type="predicted"/>
<sequence>MRLTPLAQLSERLVLSPARYALRATTLPSRCGPHDVHLVPPDRDRRAGDSWREQDVQQLADRIH</sequence>
<name>A0A2T4UI34_9ACTN</name>
<evidence type="ECO:0000256" key="1">
    <source>
        <dbReference type="SAM" id="MobiDB-lite"/>
    </source>
</evidence>
<keyword evidence="3" id="KW-1185">Reference proteome</keyword>
<dbReference type="Proteomes" id="UP000240739">
    <property type="component" value="Unassembled WGS sequence"/>
</dbReference>
<evidence type="ECO:0000313" key="2">
    <source>
        <dbReference type="EMBL" id="PTL58901.1"/>
    </source>
</evidence>
<feature type="region of interest" description="Disordered" evidence="1">
    <location>
        <begin position="32"/>
        <end position="64"/>
    </location>
</feature>